<dbReference type="EC" id="3.1.-.-" evidence="20"/>
<dbReference type="GO" id="GO:0003677">
    <property type="term" value="F:DNA binding"/>
    <property type="evidence" value="ECO:0007669"/>
    <property type="project" value="UniProtKB-UniRule"/>
</dbReference>
<evidence type="ECO:0000256" key="13">
    <source>
        <dbReference type="ARBA" id="ARBA00023004"/>
    </source>
</evidence>
<keyword evidence="17 20" id="KW-0539">Nucleus</keyword>
<dbReference type="Pfam" id="PF13086">
    <property type="entry name" value="AAA_11"/>
    <property type="match status" value="2"/>
</dbReference>
<proteinExistence type="inferred from homology"/>
<keyword evidence="7 20" id="KW-0547">Nucleotide-binding</keyword>
<dbReference type="PANTHER" id="PTHR10887:SF433">
    <property type="entry name" value="DNA REPLICATION ATP-DEPENDENT HELICASE_NUCLEASE DNA2"/>
    <property type="match status" value="1"/>
</dbReference>
<evidence type="ECO:0000256" key="14">
    <source>
        <dbReference type="ARBA" id="ARBA00023014"/>
    </source>
</evidence>
<evidence type="ECO:0000313" key="26">
    <source>
        <dbReference type="Proteomes" id="UP000002748"/>
    </source>
</evidence>
<dbReference type="InterPro" id="IPR041679">
    <property type="entry name" value="DNA2/NAM7-like_C"/>
</dbReference>
<feature type="compositionally biased region" description="Low complexity" evidence="21">
    <location>
        <begin position="57"/>
        <end position="88"/>
    </location>
</feature>
<protein>
    <recommendedName>
        <fullName evidence="20">DNA replication ATP-dependent helicase/nuclease</fullName>
        <ecNumber evidence="20">3.1.-.-</ecNumber>
        <ecNumber evidence="20">3.6.4.12</ecNumber>
    </recommendedName>
</protein>
<comment type="caution">
    <text evidence="25">The sequence shown here is derived from an EMBL/GenBank/DDBJ whole genome shotgun (WGS) entry which is preliminary data.</text>
</comment>
<dbReference type="Proteomes" id="UP000002748">
    <property type="component" value="Unassembled WGS sequence"/>
</dbReference>
<dbReference type="GO" id="GO:0046872">
    <property type="term" value="F:metal ion binding"/>
    <property type="evidence" value="ECO:0007669"/>
    <property type="project" value="UniProtKB-UniRule"/>
</dbReference>
<evidence type="ECO:0000256" key="8">
    <source>
        <dbReference type="ARBA" id="ARBA00022759"/>
    </source>
</evidence>
<evidence type="ECO:0000256" key="16">
    <source>
        <dbReference type="ARBA" id="ARBA00023204"/>
    </source>
</evidence>
<dbReference type="EC" id="3.6.4.12" evidence="20"/>
<dbReference type="SUPFAM" id="SSF52540">
    <property type="entry name" value="P-loop containing nucleoside triphosphate hydrolases"/>
    <property type="match status" value="1"/>
</dbReference>
<feature type="domain" description="DNA2/NAM7 helicase helicase" evidence="23">
    <location>
        <begin position="983"/>
        <end position="1044"/>
    </location>
</feature>
<dbReference type="Gene3D" id="3.90.320.10">
    <property type="match status" value="1"/>
</dbReference>
<accession>J5SPM2</accession>
<dbReference type="HOGENOM" id="CLU_001666_2_3_1"/>
<dbReference type="Pfam" id="PF08696">
    <property type="entry name" value="Dna2"/>
    <property type="match status" value="1"/>
</dbReference>
<evidence type="ECO:0000256" key="3">
    <source>
        <dbReference type="ARBA" id="ARBA00022485"/>
    </source>
</evidence>
<evidence type="ECO:0000256" key="5">
    <source>
        <dbReference type="ARBA" id="ARBA00022722"/>
    </source>
</evidence>
<sequence>MSDRVAKRPRVGPSEAEEEAMMKALLEGLTPSDFDITPNCSQATPPKATSQRSTSASRPLRTPQTTSTSSPSSSRRNPPTASRASAPRHVSVKMSPKRPASPRKSTSTSTDHMSLLGLNQKAKVTASGDVRVKSGKILSPKRRTALLPSLPVKKEAKPLSSSLTHIFNESASLAGPSIELAPLKTPTRDGSITPPPKPIPSTPIIEDACLPPPSQESMYDDDWDLDALANMDEAELIKPVIKYPLPHPPVPSPPPGYAPTPWVRCTIASVHEGVLAAVGGEVLPSSFHVQSLVVNTAGGEQRVLQLKDQWSHLNVREGDIVNIISPQLKEDGPIVLNLKAKSTYLIHHPDVLVTMTAMAGSQPCPRRPLLQSLMRLPEPPSKAMTYGNILHALLQSSLTQQNFDPDFTKQSIAAELGDEGRRLEIWGSGLSDKDIEDDLGPMAVDAFSSFGRKWVGPDVSDDGPLITSREEVCGAATITGLHDIEEDIWSPKWGLKGKIDASVQIRLRREGSSEIQDLIAPLEIKTGRSISGLSHRAQTLLYTLLMEDRYGLPIPSGLLYYSQLNSVVLIDAKDVEVRSLIMARNELAEWMVRERQSPKAEGDAALAAEIEDVFLPEPIDNPRECMKCFASDACLLYRKVSRRSALLADSVQSGNLPPPKDNDLAEKFVENVGHLTPTHVEFFRHWERLVTLEEQDTVRLRAQLWTMTAGRREKAGRCFADMVIVKEEESGQSGNGTTGKRKIDGFTYTFARQGDGPAPSLLSGHIAVGDPVSLSIEPDLLCLARGYVTALSPSSVQVSMGTKLDMAVLLARTKHEGTPVFRIDKDELASGMANMRGNLAQLFLKGGDAIRRRLIVDLDEPKFDASGGPEADEIPPHLNEDQRKAMTQVLSTLDYSLILGMPGTGKTTTIAEIIKAIVARGKTVLLTSYTHSAVDTIVTKLLGSDFQILRIGNPQKVHRDVQHLTLEAQGPSTSIDNLEARLMTPQVVATTCLSINHALFHRRRFDYCIVDEASQITLPTCIGPLRYADKFVLVGDHFQLPPIVRKAEARAGGLDVSLFKRLSDAHPSAVVPLSSQYRMNEDIMLLSNKLIYEDRLRCGNEAIAKQALRLPHRAICADVGKSTCDGDCWIQGLLEEESKAIFVDTDAVPAEETRAGDLVQNPAEAALVTQLAQALVASGIRQHDIALITPYRQQIKLISRLMAGAGLGDVEVLTADKAQGRDKDVVLVSLVRSNDTGSVGELLRDWRRINVSFTRAKKKLVVFGSQKTLNQDSLLRKFFDLMAKRKWIRTLPSGADTLHAWSTVEAESAHSDGNTSDADAKGKKKSAVVSAKLLAKHPFTSEIIDSVVESL</sequence>
<dbReference type="PANTHER" id="PTHR10887">
    <property type="entry name" value="DNA2/NAM7 HELICASE FAMILY"/>
    <property type="match status" value="1"/>
</dbReference>
<keyword evidence="15 20" id="KW-0238">DNA-binding</keyword>
<dbReference type="GO" id="GO:0005524">
    <property type="term" value="F:ATP binding"/>
    <property type="evidence" value="ECO:0007669"/>
    <property type="project" value="UniProtKB-UniRule"/>
</dbReference>
<keyword evidence="12 20" id="KW-0067">ATP-binding</keyword>
<dbReference type="GO" id="GO:0005737">
    <property type="term" value="C:cytoplasm"/>
    <property type="evidence" value="ECO:0007669"/>
    <property type="project" value="TreeGrafter"/>
</dbReference>
<evidence type="ECO:0000256" key="9">
    <source>
        <dbReference type="ARBA" id="ARBA00022763"/>
    </source>
</evidence>
<evidence type="ECO:0000256" key="18">
    <source>
        <dbReference type="ARBA" id="ARBA00023268"/>
    </source>
</evidence>
<reference evidence="25 26" key="1">
    <citation type="journal article" date="2012" name="Eukaryot. Cell">
        <title>Draft genome sequence of CBS 2479, the standard type strain of Trichosporon asahii.</title>
        <authorList>
            <person name="Yang R.Y."/>
            <person name="Li H.T."/>
            <person name="Zhu H."/>
            <person name="Zhou G.P."/>
            <person name="Wang M."/>
            <person name="Wang L."/>
        </authorList>
    </citation>
    <scope>NUCLEOTIDE SEQUENCE [LARGE SCALE GENOMIC DNA]</scope>
    <source>
        <strain evidence="26">ATCC 90039 / CBS 2479 / JCM 2466 / KCTC 7840 / NCYC 2677 / UAMH 7654</strain>
    </source>
</reference>
<keyword evidence="3 20" id="KW-0004">4Fe-4S</keyword>
<evidence type="ECO:0000256" key="21">
    <source>
        <dbReference type="SAM" id="MobiDB-lite"/>
    </source>
</evidence>
<evidence type="ECO:0000256" key="4">
    <source>
        <dbReference type="ARBA" id="ARBA00022705"/>
    </source>
</evidence>
<keyword evidence="5 20" id="KW-0540">Nuclease</keyword>
<evidence type="ECO:0000259" key="24">
    <source>
        <dbReference type="Pfam" id="PF13087"/>
    </source>
</evidence>
<dbReference type="GO" id="GO:0033567">
    <property type="term" value="P:DNA replication, Okazaki fragment processing"/>
    <property type="evidence" value="ECO:0007669"/>
    <property type="project" value="UniProtKB-UniRule"/>
</dbReference>
<evidence type="ECO:0000256" key="2">
    <source>
        <dbReference type="ARBA" id="ARBA00007913"/>
    </source>
</evidence>
<dbReference type="KEGG" id="tasa:A1Q1_04422"/>
<dbReference type="InterPro" id="IPR047187">
    <property type="entry name" value="SF1_C_Upf1"/>
</dbReference>
<dbReference type="InterPro" id="IPR045055">
    <property type="entry name" value="DNA2/NAM7-like"/>
</dbReference>
<keyword evidence="16 20" id="KW-0234">DNA repair</keyword>
<dbReference type="FunFam" id="3.40.50.300:FF:001170">
    <property type="entry name" value="DNA replication helicase Dna2"/>
    <property type="match status" value="1"/>
</dbReference>
<dbReference type="Pfam" id="PF13087">
    <property type="entry name" value="AAA_12"/>
    <property type="match status" value="1"/>
</dbReference>
<dbReference type="CDD" id="cd18041">
    <property type="entry name" value="DEXXQc_DNA2"/>
    <property type="match status" value="1"/>
</dbReference>
<dbReference type="InterPro" id="IPR014808">
    <property type="entry name" value="DNA_replication_fac_Dna2_N"/>
</dbReference>
<comment type="cofactor">
    <cofactor evidence="1">
        <name>[4Fe-4S] cluster</name>
        <dbReference type="ChEBI" id="CHEBI:49883"/>
    </cofactor>
</comment>
<evidence type="ECO:0000256" key="19">
    <source>
        <dbReference type="ARBA" id="ARBA00047995"/>
    </source>
</evidence>
<dbReference type="InterPro" id="IPR011604">
    <property type="entry name" value="PDDEXK-like_dom_sf"/>
</dbReference>
<evidence type="ECO:0000256" key="6">
    <source>
        <dbReference type="ARBA" id="ARBA00022723"/>
    </source>
</evidence>
<keyword evidence="18 20" id="KW-0511">Multifunctional enzyme</keyword>
<comment type="similarity">
    <text evidence="2 20">Belongs to the DNA2/NAM7 helicase family.</text>
</comment>
<dbReference type="InterPro" id="IPR026851">
    <property type="entry name" value="Dna2/JHS1_DEXXQ-box"/>
</dbReference>
<feature type="region of interest" description="Disordered" evidence="21">
    <location>
        <begin position="1"/>
        <end position="113"/>
    </location>
</feature>
<keyword evidence="20" id="KW-0158">Chromosome</keyword>
<evidence type="ECO:0000256" key="7">
    <source>
        <dbReference type="ARBA" id="ARBA00022741"/>
    </source>
</evidence>
<keyword evidence="6 20" id="KW-0479">Metal-binding</keyword>
<dbReference type="EMBL" id="ALBS01000275">
    <property type="protein sequence ID" value="EJT46821.1"/>
    <property type="molecule type" value="Genomic_DNA"/>
</dbReference>
<dbReference type="CDD" id="cd22318">
    <property type="entry name" value="DNA2_N-like"/>
    <property type="match status" value="1"/>
</dbReference>
<keyword evidence="4 20" id="KW-0235">DNA replication</keyword>
<evidence type="ECO:0000313" key="25">
    <source>
        <dbReference type="EMBL" id="EJT46821.1"/>
    </source>
</evidence>
<evidence type="ECO:0000256" key="17">
    <source>
        <dbReference type="ARBA" id="ARBA00023242"/>
    </source>
</evidence>
<keyword evidence="13 20" id="KW-0408">Iron</keyword>
<comment type="catalytic activity">
    <reaction evidence="19 20">
        <text>ATP + H2O = ADP + phosphate + H(+)</text>
        <dbReference type="Rhea" id="RHEA:13065"/>
        <dbReference type="ChEBI" id="CHEBI:15377"/>
        <dbReference type="ChEBI" id="CHEBI:15378"/>
        <dbReference type="ChEBI" id="CHEBI:30616"/>
        <dbReference type="ChEBI" id="CHEBI:43474"/>
        <dbReference type="ChEBI" id="CHEBI:456216"/>
        <dbReference type="EC" id="3.6.4.12"/>
    </reaction>
</comment>
<dbReference type="GO" id="GO:0071932">
    <property type="term" value="P:replication fork reversal"/>
    <property type="evidence" value="ECO:0007669"/>
    <property type="project" value="TreeGrafter"/>
</dbReference>
<dbReference type="Gene3D" id="3.40.50.300">
    <property type="entry name" value="P-loop containing nucleotide triphosphate hydrolases"/>
    <property type="match status" value="3"/>
</dbReference>
<dbReference type="OrthoDB" id="6513042at2759"/>
<feature type="compositionally biased region" description="Polar residues" evidence="21">
    <location>
        <begin position="38"/>
        <end position="56"/>
    </location>
</feature>
<keyword evidence="11 20" id="KW-0347">Helicase</keyword>
<feature type="domain" description="DNA replication factor Dna2 N-terminal" evidence="22">
    <location>
        <begin position="298"/>
        <end position="505"/>
    </location>
</feature>
<dbReference type="InterPro" id="IPR041677">
    <property type="entry name" value="DNA2/NAM7_AAA_11"/>
</dbReference>
<evidence type="ECO:0000256" key="1">
    <source>
        <dbReference type="ARBA" id="ARBA00001966"/>
    </source>
</evidence>
<evidence type="ECO:0000259" key="23">
    <source>
        <dbReference type="Pfam" id="PF13086"/>
    </source>
</evidence>
<evidence type="ECO:0000256" key="20">
    <source>
        <dbReference type="RuleBase" id="RU367041"/>
    </source>
</evidence>
<dbReference type="GO" id="GO:0005634">
    <property type="term" value="C:nucleus"/>
    <property type="evidence" value="ECO:0007669"/>
    <property type="project" value="UniProtKB-SubCell"/>
</dbReference>
<evidence type="ECO:0000256" key="12">
    <source>
        <dbReference type="ARBA" id="ARBA00022840"/>
    </source>
</evidence>
<organism evidence="25 26">
    <name type="scientific">Trichosporon asahii var. asahii (strain ATCC 90039 / CBS 2479 / JCM 2466 / KCTC 7840 / NBRC 103889/ NCYC 2677 / UAMH 7654)</name>
    <name type="common">Yeast</name>
    <dbReference type="NCBI Taxonomy" id="1186058"/>
    <lineage>
        <taxon>Eukaryota</taxon>
        <taxon>Fungi</taxon>
        <taxon>Dikarya</taxon>
        <taxon>Basidiomycota</taxon>
        <taxon>Agaricomycotina</taxon>
        <taxon>Tremellomycetes</taxon>
        <taxon>Trichosporonales</taxon>
        <taxon>Trichosporonaceae</taxon>
        <taxon>Trichosporon</taxon>
    </lineage>
</organism>
<keyword evidence="8" id="KW-0255">Endonuclease</keyword>
<dbReference type="Gene3D" id="2.40.30.270">
    <property type="match status" value="1"/>
</dbReference>
<evidence type="ECO:0000256" key="11">
    <source>
        <dbReference type="ARBA" id="ARBA00022806"/>
    </source>
</evidence>
<keyword evidence="14 20" id="KW-0411">Iron-sulfur</keyword>
<dbReference type="GO" id="GO:0005694">
    <property type="term" value="C:chromosome"/>
    <property type="evidence" value="ECO:0007669"/>
    <property type="project" value="UniProtKB-SubCell"/>
</dbReference>
<comment type="function">
    <text evidence="20">Key enzyme involved in DNA replication and DNA repair. Involved in Okazaki fragments processing by cleaving long flaps that escape FEN1: flaps that are longer than 27 nucleotides are coated by replication protein A complex (RPA), leading to recruit DNA2 which cleaves the flap until it is too short to bind RPA and becomes a substrate for FEN1. Also involved in 5'-end resection of DNA during double-strand break (DSB) repair by mediating the cleavage of 5'-ssDNA.</text>
</comment>
<dbReference type="InterPro" id="IPR027417">
    <property type="entry name" value="P-loop_NTPase"/>
</dbReference>
<dbReference type="FunFam" id="3.40.50.300:FF:000789">
    <property type="entry name" value="DNA replication ATP-dependent helicase/nuclease DNA2"/>
    <property type="match status" value="1"/>
</dbReference>
<feature type="domain" description="DNA2/NAM7 helicase helicase" evidence="23">
    <location>
        <begin position="877"/>
        <end position="969"/>
    </location>
</feature>
<dbReference type="VEuPathDB" id="FungiDB:A1Q1_04422"/>
<evidence type="ECO:0000259" key="22">
    <source>
        <dbReference type="Pfam" id="PF08696"/>
    </source>
</evidence>
<dbReference type="GO" id="GO:0017116">
    <property type="term" value="F:single-stranded DNA helicase activity"/>
    <property type="evidence" value="ECO:0007669"/>
    <property type="project" value="UniProtKB-UniRule"/>
</dbReference>
<keyword evidence="9 20" id="KW-0227">DNA damage</keyword>
<feature type="compositionally biased region" description="Polar residues" evidence="21">
    <location>
        <begin position="103"/>
        <end position="112"/>
    </location>
</feature>
<dbReference type="GeneID" id="25987935"/>
<feature type="domain" description="DNA2/NAM7 helicase-like C-terminal" evidence="24">
    <location>
        <begin position="1054"/>
        <end position="1266"/>
    </location>
</feature>
<dbReference type="GO" id="GO:0051539">
    <property type="term" value="F:4 iron, 4 sulfur cluster binding"/>
    <property type="evidence" value="ECO:0007669"/>
    <property type="project" value="UniProtKB-UniRule"/>
</dbReference>
<dbReference type="CDD" id="cd18808">
    <property type="entry name" value="SF1_C_Upf1"/>
    <property type="match status" value="1"/>
</dbReference>
<evidence type="ECO:0000256" key="10">
    <source>
        <dbReference type="ARBA" id="ARBA00022801"/>
    </source>
</evidence>
<keyword evidence="10 20" id="KW-0378">Hydrolase</keyword>
<gene>
    <name evidence="25" type="ORF">A1Q1_04422</name>
</gene>
<evidence type="ECO:0000256" key="15">
    <source>
        <dbReference type="ARBA" id="ARBA00023125"/>
    </source>
</evidence>
<name>J5SPM2_TRIAS</name>
<dbReference type="RefSeq" id="XP_014178263.1">
    <property type="nucleotide sequence ID" value="XM_014322788.1"/>
</dbReference>
<dbReference type="GO" id="GO:0017108">
    <property type="term" value="F:5'-flap endonuclease activity"/>
    <property type="evidence" value="ECO:0007669"/>
    <property type="project" value="UniProtKB-UniRule"/>
</dbReference>
<dbReference type="GO" id="GO:0006281">
    <property type="term" value="P:DNA repair"/>
    <property type="evidence" value="ECO:0007669"/>
    <property type="project" value="UniProtKB-KW"/>
</dbReference>
<comment type="subcellular location">
    <subcellularLocation>
        <location evidence="20">Nucleus</location>
    </subcellularLocation>
    <subcellularLocation>
        <location evidence="20">Chromosome</location>
    </subcellularLocation>
</comment>
<dbReference type="GO" id="GO:0016887">
    <property type="term" value="F:ATP hydrolysis activity"/>
    <property type="evidence" value="ECO:0007669"/>
    <property type="project" value="RHEA"/>
</dbReference>